<feature type="transmembrane region" description="Helical" evidence="1">
    <location>
        <begin position="248"/>
        <end position="266"/>
    </location>
</feature>
<feature type="transmembrane region" description="Helical" evidence="1">
    <location>
        <begin position="70"/>
        <end position="90"/>
    </location>
</feature>
<dbReference type="InterPro" id="IPR052599">
    <property type="entry name" value="SLC43A_AATransporter"/>
</dbReference>
<evidence type="ECO:0000313" key="3">
    <source>
        <dbReference type="Proteomes" id="UP000078397"/>
    </source>
</evidence>
<dbReference type="PANTHER" id="PTHR20772">
    <property type="entry name" value="PROTEIN FMP42"/>
    <property type="match status" value="1"/>
</dbReference>
<dbReference type="GO" id="GO:0000329">
    <property type="term" value="C:fungal-type vacuole membrane"/>
    <property type="evidence" value="ECO:0007669"/>
    <property type="project" value="TreeGrafter"/>
</dbReference>
<dbReference type="InterPro" id="IPR036259">
    <property type="entry name" value="MFS_trans_sf"/>
</dbReference>
<keyword evidence="1" id="KW-1133">Transmembrane helix</keyword>
<dbReference type="KEGG" id="pchm:VFPPC_09835"/>
<keyword evidence="1" id="KW-0812">Transmembrane</keyword>
<dbReference type="STRING" id="1380566.A0A179FDA8"/>
<feature type="transmembrane region" description="Helical" evidence="1">
    <location>
        <begin position="432"/>
        <end position="450"/>
    </location>
</feature>
<feature type="transmembrane region" description="Helical" evidence="1">
    <location>
        <begin position="127"/>
        <end position="147"/>
    </location>
</feature>
<dbReference type="EMBL" id="LSBJ02000006">
    <property type="protein sequence ID" value="OAQ63484.1"/>
    <property type="molecule type" value="Genomic_DNA"/>
</dbReference>
<evidence type="ECO:0000256" key="1">
    <source>
        <dbReference type="SAM" id="Phobius"/>
    </source>
</evidence>
<keyword evidence="1" id="KW-0472">Membrane</keyword>
<dbReference type="GeneID" id="28852297"/>
<dbReference type="OrthoDB" id="330047at2759"/>
<feature type="transmembrane region" description="Helical" evidence="1">
    <location>
        <begin position="154"/>
        <end position="171"/>
    </location>
</feature>
<feature type="transmembrane region" description="Helical" evidence="1">
    <location>
        <begin position="406"/>
        <end position="427"/>
    </location>
</feature>
<evidence type="ECO:0000313" key="2">
    <source>
        <dbReference type="EMBL" id="OAQ63484.1"/>
    </source>
</evidence>
<dbReference type="RefSeq" id="XP_018141064.1">
    <property type="nucleotide sequence ID" value="XM_018288303.1"/>
</dbReference>
<feature type="transmembrane region" description="Helical" evidence="1">
    <location>
        <begin position="456"/>
        <end position="476"/>
    </location>
</feature>
<feature type="transmembrane region" description="Helical" evidence="1">
    <location>
        <begin position="213"/>
        <end position="236"/>
    </location>
</feature>
<accession>A0A179FDA8</accession>
<feature type="transmembrane region" description="Helical" evidence="1">
    <location>
        <begin position="483"/>
        <end position="503"/>
    </location>
</feature>
<protein>
    <submittedName>
        <fullName evidence="2">MFS transporter</fullName>
    </submittedName>
</protein>
<dbReference type="Gene3D" id="1.20.1250.20">
    <property type="entry name" value="MFS general substrate transporter like domains"/>
    <property type="match status" value="1"/>
</dbReference>
<proteinExistence type="predicted"/>
<dbReference type="SUPFAM" id="SSF103473">
    <property type="entry name" value="MFS general substrate transporter"/>
    <property type="match status" value="1"/>
</dbReference>
<dbReference type="AlphaFoldDB" id="A0A179FDA8"/>
<keyword evidence="3" id="KW-1185">Reference proteome</keyword>
<name>A0A179FDA8_METCM</name>
<sequence>MSLAQHLTPEDGFDLTDCQQGDENPTTVTAQCWRRMSFDAFAPPEPPALVIKEPRTAAYKASTIRRVVQVGLAVLFCVLASGIVFGFAALKPILISQGVYHEYCNRENTSTLPNQSPCPEQDLRLNFLFIVASITTNVSSLFAGYILDTYHRRICTTLAGAFLIIGSLFFISNRYMRQIDGYLLSNFFLSLGGTFLFLPSFQLSNAFPKHSGIVVALVTCAFDASSAVFLIYQLIWKQTDGSFTPEKFFTIYLLVPVSIILAEWTIMPKQRYHTMPELEKKLEKAHDSTRDIHISDDDVPDDLSLSRIRSHRAERRQAKIEQIEKLTGDAEERHERMEQMTSQHVHDEAWGVLHGLSVREQMKTPWFMLLLLITAFQMLRMNYFIATISSQYSYMLSLQDADRITAFFNAALPIGGIAATPVIAVILNTLSVAGLLVLLTVYVTAIGVLNCVSAPWAGFATVLFFVTFRPFYYSAISHIAAKVFGYATFGRVYGTIICLSGLINCLQPVIDTIVSSTFRGDPLPANIALCAIGTLLAVVFTAYVTQKTRNMHKRASRWEENSALLETVEEYGTMA</sequence>
<feature type="transmembrane region" description="Helical" evidence="1">
    <location>
        <begin position="523"/>
        <end position="544"/>
    </location>
</feature>
<dbReference type="Proteomes" id="UP000078397">
    <property type="component" value="Unassembled WGS sequence"/>
</dbReference>
<reference evidence="2 3" key="1">
    <citation type="journal article" date="2016" name="PLoS Pathog.">
        <title>Biosynthesis of antibiotic leucinostatins in bio-control fungus Purpureocillium lilacinum and their inhibition on phytophthora revealed by genome mining.</title>
        <authorList>
            <person name="Wang G."/>
            <person name="Liu Z."/>
            <person name="Lin R."/>
            <person name="Li E."/>
            <person name="Mao Z."/>
            <person name="Ling J."/>
            <person name="Yang Y."/>
            <person name="Yin W.B."/>
            <person name="Xie B."/>
        </authorList>
    </citation>
    <scope>NUCLEOTIDE SEQUENCE [LARGE SCALE GENOMIC DNA]</scope>
    <source>
        <strain evidence="2">170</strain>
    </source>
</reference>
<feature type="transmembrane region" description="Helical" evidence="1">
    <location>
        <begin position="366"/>
        <end position="386"/>
    </location>
</feature>
<comment type="caution">
    <text evidence="2">The sequence shown here is derived from an EMBL/GenBank/DDBJ whole genome shotgun (WGS) entry which is preliminary data.</text>
</comment>
<gene>
    <name evidence="2" type="ORF">VFPPC_09835</name>
</gene>
<dbReference type="PANTHER" id="PTHR20772:SF4">
    <property type="entry name" value="HYPOTHETICAL AMINO ACID TRANSPORTER (EUROFUNG)"/>
    <property type="match status" value="1"/>
</dbReference>
<organism evidence="2 3">
    <name type="scientific">Pochonia chlamydosporia 170</name>
    <dbReference type="NCBI Taxonomy" id="1380566"/>
    <lineage>
        <taxon>Eukaryota</taxon>
        <taxon>Fungi</taxon>
        <taxon>Dikarya</taxon>
        <taxon>Ascomycota</taxon>
        <taxon>Pezizomycotina</taxon>
        <taxon>Sordariomycetes</taxon>
        <taxon>Hypocreomycetidae</taxon>
        <taxon>Hypocreales</taxon>
        <taxon>Clavicipitaceae</taxon>
        <taxon>Pochonia</taxon>
    </lineage>
</organism>
<feature type="transmembrane region" description="Helical" evidence="1">
    <location>
        <begin position="183"/>
        <end position="201"/>
    </location>
</feature>